<name>A0A7S0NB76_9CRYP</name>
<gene>
    <name evidence="1" type="ORF">CCUR1050_LOCUS33019</name>
</gene>
<sequence>MEVKRKPKVVGQNVVRAARLADSFAVADQDVHSAIKLAASAKWSETQQIRSLSNGHARHREKEAITFERESASTELLTRRMQRMKELYTSEHAQYALELASLGLTIADTALKGAPYC</sequence>
<dbReference type="Pfam" id="PF15104">
    <property type="entry name" value="CFAP141"/>
    <property type="match status" value="1"/>
</dbReference>
<dbReference type="EMBL" id="HBEZ01060120">
    <property type="protein sequence ID" value="CAD8663385.1"/>
    <property type="molecule type" value="Transcribed_RNA"/>
</dbReference>
<dbReference type="AlphaFoldDB" id="A0A7S0NB76"/>
<protein>
    <submittedName>
        <fullName evidence="1">Uncharacterized protein</fullName>
    </submittedName>
</protein>
<reference evidence="1" key="1">
    <citation type="submission" date="2021-01" db="EMBL/GenBank/DDBJ databases">
        <authorList>
            <person name="Corre E."/>
            <person name="Pelletier E."/>
            <person name="Niang G."/>
            <person name="Scheremetjew M."/>
            <person name="Finn R."/>
            <person name="Kale V."/>
            <person name="Holt S."/>
            <person name="Cochrane G."/>
            <person name="Meng A."/>
            <person name="Brown T."/>
            <person name="Cohen L."/>
        </authorList>
    </citation>
    <scope>NUCLEOTIDE SEQUENCE</scope>
    <source>
        <strain evidence="1">CCAP979/52</strain>
    </source>
</reference>
<proteinExistence type="predicted"/>
<dbReference type="InterPro" id="IPR029375">
    <property type="entry name" value="CFAP141"/>
</dbReference>
<evidence type="ECO:0000313" key="1">
    <source>
        <dbReference type="EMBL" id="CAD8663385.1"/>
    </source>
</evidence>
<organism evidence="1">
    <name type="scientific">Cryptomonas curvata</name>
    <dbReference type="NCBI Taxonomy" id="233186"/>
    <lineage>
        <taxon>Eukaryota</taxon>
        <taxon>Cryptophyceae</taxon>
        <taxon>Cryptomonadales</taxon>
        <taxon>Cryptomonadaceae</taxon>
        <taxon>Cryptomonas</taxon>
    </lineage>
</organism>
<accession>A0A7S0NB76</accession>